<name>A0A7I7RTP9_9MYCO</name>
<organism evidence="3 4">
    <name type="scientific">Mycolicibacterium arabiense</name>
    <dbReference type="NCBI Taxonomy" id="1286181"/>
    <lineage>
        <taxon>Bacteria</taxon>
        <taxon>Bacillati</taxon>
        <taxon>Actinomycetota</taxon>
        <taxon>Actinomycetes</taxon>
        <taxon>Mycobacteriales</taxon>
        <taxon>Mycobacteriaceae</taxon>
        <taxon>Mycolicibacterium</taxon>
    </lineage>
</organism>
<feature type="transmembrane region" description="Helical" evidence="1">
    <location>
        <begin position="6"/>
        <end position="24"/>
    </location>
</feature>
<evidence type="ECO:0000313" key="3">
    <source>
        <dbReference type="EMBL" id="BBY47937.1"/>
    </source>
</evidence>
<evidence type="ECO:0000313" key="4">
    <source>
        <dbReference type="Proteomes" id="UP000467428"/>
    </source>
</evidence>
<evidence type="ECO:0000256" key="1">
    <source>
        <dbReference type="SAM" id="Phobius"/>
    </source>
</evidence>
<dbReference type="KEGG" id="marz:MARA_14050"/>
<keyword evidence="1" id="KW-0472">Membrane</keyword>
<dbReference type="AlphaFoldDB" id="A0A7I7RTP9"/>
<keyword evidence="1" id="KW-0812">Transmembrane</keyword>
<accession>A0A7I7RTP9</accession>
<keyword evidence="4" id="KW-1185">Reference proteome</keyword>
<dbReference type="Pfam" id="PF25362">
    <property type="entry name" value="bPH_11"/>
    <property type="match status" value="1"/>
</dbReference>
<dbReference type="InterPro" id="IPR057446">
    <property type="entry name" value="PH_bac"/>
</dbReference>
<reference evidence="3 4" key="1">
    <citation type="journal article" date="2019" name="Emerg. Microbes Infect.">
        <title>Comprehensive subspecies identification of 175 nontuberculous mycobacteria species based on 7547 genomic profiles.</title>
        <authorList>
            <person name="Matsumoto Y."/>
            <person name="Kinjo T."/>
            <person name="Motooka D."/>
            <person name="Nabeya D."/>
            <person name="Jung N."/>
            <person name="Uechi K."/>
            <person name="Horii T."/>
            <person name="Iida T."/>
            <person name="Fujita J."/>
            <person name="Nakamura S."/>
        </authorList>
    </citation>
    <scope>NUCLEOTIDE SEQUENCE [LARGE SCALE GENOMIC DNA]</scope>
    <source>
        <strain evidence="3 4">JCM 18538</strain>
    </source>
</reference>
<dbReference type="Proteomes" id="UP000467428">
    <property type="component" value="Chromosome"/>
</dbReference>
<protein>
    <submittedName>
        <fullName evidence="3">Transporter</fullName>
    </submittedName>
</protein>
<gene>
    <name evidence="3" type="ORF">MARA_14050</name>
</gene>
<proteinExistence type="predicted"/>
<dbReference type="EMBL" id="AP022593">
    <property type="protein sequence ID" value="BBY47937.1"/>
    <property type="molecule type" value="Genomic_DNA"/>
</dbReference>
<feature type="domain" description="PH" evidence="2">
    <location>
        <begin position="93"/>
        <end position="186"/>
    </location>
</feature>
<dbReference type="RefSeq" id="WP_163917799.1">
    <property type="nucleotide sequence ID" value="NZ_AP022593.1"/>
</dbReference>
<keyword evidence="1" id="KW-1133">Transmembrane helix</keyword>
<geneLocation type="plasmid" evidence="4">
    <name>pjcm18538 dna</name>
</geneLocation>
<evidence type="ECO:0000259" key="2">
    <source>
        <dbReference type="Pfam" id="PF25362"/>
    </source>
</evidence>
<sequence>MNDATLITSLIMAAVLAVIIALLIRQMMRGWLRRAQRQVEQIGKLPPMPDTVGPALIPATRGLYVGSTIVRSEPLPQGGPGQESESPAARGSSAWLDRVAVGDLGFRSKAVLTRYPEGIMLQRTGASPIWIPDESIRAIRTERAIAGKVVTHDGILAIRWTLPSGTEIDTGFRGDDRRELANWVQEDAG</sequence>